<protein>
    <submittedName>
        <fullName evidence="7">DUF663-domain-containing protein</fullName>
    </submittedName>
</protein>
<evidence type="ECO:0000256" key="5">
    <source>
        <dbReference type="SAM" id="MobiDB-lite"/>
    </source>
</evidence>
<gene>
    <name evidence="7" type="ORF">BJ508DRAFT_203541</name>
</gene>
<dbReference type="SMART" id="SM01362">
    <property type="entry name" value="DUF663"/>
    <property type="match status" value="1"/>
</dbReference>
<feature type="region of interest" description="Disordered" evidence="5">
    <location>
        <begin position="1"/>
        <end position="68"/>
    </location>
</feature>
<evidence type="ECO:0000256" key="1">
    <source>
        <dbReference type="ARBA" id="ARBA00004604"/>
    </source>
</evidence>
<feature type="compositionally biased region" description="Basic and acidic residues" evidence="5">
    <location>
        <begin position="427"/>
        <end position="458"/>
    </location>
</feature>
<dbReference type="GO" id="GO:0000479">
    <property type="term" value="P:endonucleolytic cleavage of tricistronic rRNA transcript (SSU-rRNA, 5.8S rRNA, LSU-rRNA)"/>
    <property type="evidence" value="ECO:0007669"/>
    <property type="project" value="TreeGrafter"/>
</dbReference>
<feature type="compositionally biased region" description="Acidic residues" evidence="5">
    <location>
        <begin position="409"/>
        <end position="426"/>
    </location>
</feature>
<dbReference type="GO" id="GO:0034511">
    <property type="term" value="F:U3 snoRNA binding"/>
    <property type="evidence" value="ECO:0007669"/>
    <property type="project" value="TreeGrafter"/>
</dbReference>
<dbReference type="Pfam" id="PF22298">
    <property type="entry name" value="Tsr1_G-like"/>
    <property type="match status" value="1"/>
</dbReference>
<dbReference type="GO" id="GO:0003924">
    <property type="term" value="F:GTPase activity"/>
    <property type="evidence" value="ECO:0007669"/>
    <property type="project" value="TreeGrafter"/>
</dbReference>
<evidence type="ECO:0000313" key="8">
    <source>
        <dbReference type="Proteomes" id="UP000275078"/>
    </source>
</evidence>
<feature type="domain" description="Bms1-type G" evidence="6">
    <location>
        <begin position="87"/>
        <end position="247"/>
    </location>
</feature>
<name>A0A3N4IM53_ASCIM</name>
<dbReference type="STRING" id="1160509.A0A3N4IM53"/>
<evidence type="ECO:0000256" key="2">
    <source>
        <dbReference type="ARBA" id="ARBA00022517"/>
    </source>
</evidence>
<evidence type="ECO:0000256" key="3">
    <source>
        <dbReference type="ARBA" id="ARBA00023242"/>
    </source>
</evidence>
<dbReference type="AlphaFoldDB" id="A0A3N4IM53"/>
<evidence type="ECO:0000313" key="7">
    <source>
        <dbReference type="EMBL" id="RPA87205.1"/>
    </source>
</evidence>
<proteinExistence type="inferred from homology"/>
<dbReference type="Pfam" id="PF04950">
    <property type="entry name" value="RIBIOP_C"/>
    <property type="match status" value="1"/>
</dbReference>
<dbReference type="GO" id="GO:0030688">
    <property type="term" value="C:preribosome, small subunit precursor"/>
    <property type="evidence" value="ECO:0007669"/>
    <property type="project" value="TreeGrafter"/>
</dbReference>
<dbReference type="OrthoDB" id="119302at2759"/>
<feature type="compositionally biased region" description="Basic and acidic residues" evidence="5">
    <location>
        <begin position="36"/>
        <end position="45"/>
    </location>
</feature>
<dbReference type="PROSITE" id="PS51714">
    <property type="entry name" value="G_BMS1"/>
    <property type="match status" value="1"/>
</dbReference>
<reference evidence="7 8" key="1">
    <citation type="journal article" date="2018" name="Nat. Ecol. Evol.">
        <title>Pezizomycetes genomes reveal the molecular basis of ectomycorrhizal truffle lifestyle.</title>
        <authorList>
            <person name="Murat C."/>
            <person name="Payen T."/>
            <person name="Noel B."/>
            <person name="Kuo A."/>
            <person name="Morin E."/>
            <person name="Chen J."/>
            <person name="Kohler A."/>
            <person name="Krizsan K."/>
            <person name="Balestrini R."/>
            <person name="Da Silva C."/>
            <person name="Montanini B."/>
            <person name="Hainaut M."/>
            <person name="Levati E."/>
            <person name="Barry K.W."/>
            <person name="Belfiori B."/>
            <person name="Cichocki N."/>
            <person name="Clum A."/>
            <person name="Dockter R.B."/>
            <person name="Fauchery L."/>
            <person name="Guy J."/>
            <person name="Iotti M."/>
            <person name="Le Tacon F."/>
            <person name="Lindquist E.A."/>
            <person name="Lipzen A."/>
            <person name="Malagnac F."/>
            <person name="Mello A."/>
            <person name="Molinier V."/>
            <person name="Miyauchi S."/>
            <person name="Poulain J."/>
            <person name="Riccioni C."/>
            <person name="Rubini A."/>
            <person name="Sitrit Y."/>
            <person name="Splivallo R."/>
            <person name="Traeger S."/>
            <person name="Wang M."/>
            <person name="Zifcakova L."/>
            <person name="Wipf D."/>
            <person name="Zambonelli A."/>
            <person name="Paolocci F."/>
            <person name="Nowrousian M."/>
            <person name="Ottonello S."/>
            <person name="Baldrian P."/>
            <person name="Spatafora J.W."/>
            <person name="Henrissat B."/>
            <person name="Nagy L.G."/>
            <person name="Aury J.M."/>
            <person name="Wincker P."/>
            <person name="Grigoriev I.V."/>
            <person name="Bonfante P."/>
            <person name="Martin F.M."/>
        </authorList>
    </citation>
    <scope>NUCLEOTIDE SEQUENCE [LARGE SCALE GENOMIC DNA]</scope>
    <source>
        <strain evidence="7 8">RN42</strain>
    </source>
</reference>
<accession>A0A3N4IM53</accession>
<dbReference type="Pfam" id="PF08142">
    <property type="entry name" value="AARP2CN"/>
    <property type="match status" value="1"/>
</dbReference>
<dbReference type="GO" id="GO:0005525">
    <property type="term" value="F:GTP binding"/>
    <property type="evidence" value="ECO:0007669"/>
    <property type="project" value="TreeGrafter"/>
</dbReference>
<dbReference type="PANTHER" id="PTHR12858">
    <property type="entry name" value="RIBOSOME BIOGENESIS PROTEIN"/>
    <property type="match status" value="1"/>
</dbReference>
<dbReference type="InterPro" id="IPR012948">
    <property type="entry name" value="AARP2CN"/>
</dbReference>
<evidence type="ECO:0000259" key="6">
    <source>
        <dbReference type="PROSITE" id="PS51714"/>
    </source>
</evidence>
<evidence type="ECO:0000256" key="4">
    <source>
        <dbReference type="ARBA" id="ARBA00038288"/>
    </source>
</evidence>
<sequence length="796" mass="89865">MVTSGSHHHRSTVKHGNKSFKSKHATKGSMKVKAKGKLEDFEKGQRKTPQQQVLSKIDRKNKAKQKQLLRHQQVLRANKLFDGRKGAPRIIAVIPLCPTGSPALAVRKLNAALDIDTPIPESGVVTIPIDRFKQKLQYIIPAGRDFRTALDACKVADFVIFILSAIEEVDEYGEMLLRSIESQGISNVSTIVQDLDYVKPEKKRPDVKKSLNSYIQHFFPAEEKIFDTTNLQECSNLIRSLCTQLPRGIVWRDARSYLLAEEVTWAEDVGQLVVSGVVRGKGLKADRLVHLPGHGDFQIEKICAYPESKPAQQGEDSMMLDDAPAAAPGAVLDTPTHEQDDLAELAPDAVEMEDDDAEDTVPFTERKGVLLDDHHYFEEKEGEEYKVALKLPKGTSEYQSAWYLEDVSDASEGESDDDDEMEMEDGDAPRPEDGPEGRDIDGRSMRDPTEFGDNKSEMFLDPSPEQEYAQIEEFRNRQKEAEEDLEFPDEIELHPNALARERLAKYRGLKSLRSSKWDTREDKPYMPSEYPRLLRIENYKGTKNKILSEALVGGVPAGTRVQVFIRNAPRYIATSYNPAKPFPMYSLLRHEHKHSVVHYTLTPNSDFDKPLKAKEPLILSSGPRTLQINPLYSQPGNTPNNVHKFEKFLQPGRTTLVTFTGPIQFGSVPALFFQPPDTAFSDPDSPPAPKLIGTGSFHSVDTHRITAKRVVLTGHPYKIHKKVVTVRYMFFNKEDVDWFKALQLFTKRGRTGYIKESLGTHGYFKANFDGKINPQDAVAVSLYKRVWPRPCKEIVL</sequence>
<dbReference type="InterPro" id="IPR007034">
    <property type="entry name" value="BMS1_TSR1_C"/>
</dbReference>
<dbReference type="EMBL" id="ML119647">
    <property type="protein sequence ID" value="RPA87205.1"/>
    <property type="molecule type" value="Genomic_DNA"/>
</dbReference>
<comment type="subcellular location">
    <subcellularLocation>
        <location evidence="1">Nucleus</location>
        <location evidence="1">Nucleolus</location>
    </subcellularLocation>
</comment>
<dbReference type="InterPro" id="IPR039761">
    <property type="entry name" value="Bms1/Tsr1"/>
</dbReference>
<organism evidence="7 8">
    <name type="scientific">Ascobolus immersus RN42</name>
    <dbReference type="NCBI Taxonomy" id="1160509"/>
    <lineage>
        <taxon>Eukaryota</taxon>
        <taxon>Fungi</taxon>
        <taxon>Dikarya</taxon>
        <taxon>Ascomycota</taxon>
        <taxon>Pezizomycotina</taxon>
        <taxon>Pezizomycetes</taxon>
        <taxon>Pezizales</taxon>
        <taxon>Ascobolaceae</taxon>
        <taxon>Ascobolus</taxon>
    </lineage>
</organism>
<dbReference type="GO" id="GO:0000462">
    <property type="term" value="P:maturation of SSU-rRNA from tricistronic rRNA transcript (SSU-rRNA, 5.8S rRNA, LSU-rRNA)"/>
    <property type="evidence" value="ECO:0007669"/>
    <property type="project" value="TreeGrafter"/>
</dbReference>
<keyword evidence="8" id="KW-1185">Reference proteome</keyword>
<keyword evidence="3" id="KW-0539">Nucleus</keyword>
<keyword evidence="2" id="KW-0690">Ribosome biogenesis</keyword>
<dbReference type="SMART" id="SM00785">
    <property type="entry name" value="AARP2CN"/>
    <property type="match status" value="1"/>
</dbReference>
<comment type="similarity">
    <text evidence="4">Belongs to the TRAFAC class translation factor GTPase superfamily. Bms1-like GTPase family. TSR1 subfamily.</text>
</comment>
<dbReference type="PANTHER" id="PTHR12858:SF1">
    <property type="entry name" value="PRE-RRNA-PROCESSING PROTEIN TSR1 HOMOLOG"/>
    <property type="match status" value="1"/>
</dbReference>
<feature type="region of interest" description="Disordered" evidence="5">
    <location>
        <begin position="409"/>
        <end position="462"/>
    </location>
</feature>
<dbReference type="Proteomes" id="UP000275078">
    <property type="component" value="Unassembled WGS sequence"/>
</dbReference>
<feature type="compositionally biased region" description="Basic residues" evidence="5">
    <location>
        <begin position="1"/>
        <end position="35"/>
    </location>
</feature>
<dbReference type="GO" id="GO:0005730">
    <property type="term" value="C:nucleolus"/>
    <property type="evidence" value="ECO:0007669"/>
    <property type="project" value="UniProtKB-SubCell"/>
</dbReference>
<dbReference type="InterPro" id="IPR030387">
    <property type="entry name" value="G_Bms1/Tsr1_dom"/>
</dbReference>
<feature type="compositionally biased region" description="Basic residues" evidence="5">
    <location>
        <begin position="59"/>
        <end position="68"/>
    </location>
</feature>